<dbReference type="GO" id="GO:0005280">
    <property type="term" value="F:amino acid:proton symporter activity"/>
    <property type="evidence" value="ECO:0007669"/>
    <property type="project" value="TreeGrafter"/>
</dbReference>
<dbReference type="OrthoDB" id="1684102at2759"/>
<proteinExistence type="predicted"/>
<organism evidence="8 9">
    <name type="scientific">Neotoma lepida</name>
    <name type="common">Desert woodrat</name>
    <dbReference type="NCBI Taxonomy" id="56216"/>
    <lineage>
        <taxon>Eukaryota</taxon>
        <taxon>Metazoa</taxon>
        <taxon>Chordata</taxon>
        <taxon>Craniata</taxon>
        <taxon>Vertebrata</taxon>
        <taxon>Euteleostomi</taxon>
        <taxon>Mammalia</taxon>
        <taxon>Eutheria</taxon>
        <taxon>Euarchontoglires</taxon>
        <taxon>Glires</taxon>
        <taxon>Rodentia</taxon>
        <taxon>Myomorpha</taxon>
        <taxon>Muroidea</taxon>
        <taxon>Cricetidae</taxon>
        <taxon>Neotominae</taxon>
        <taxon>Neotoma</taxon>
    </lineage>
</organism>
<name>A0A1A6HKE1_NEOLE</name>
<evidence type="ECO:0000256" key="4">
    <source>
        <dbReference type="ARBA" id="ARBA00023136"/>
    </source>
</evidence>
<evidence type="ECO:0000313" key="8">
    <source>
        <dbReference type="EMBL" id="OBS78988.1"/>
    </source>
</evidence>
<dbReference type="PANTHER" id="PTHR22950">
    <property type="entry name" value="AMINO ACID TRANSPORTER"/>
    <property type="match status" value="1"/>
</dbReference>
<dbReference type="GO" id="GO:0015193">
    <property type="term" value="F:L-proline transmembrane transporter activity"/>
    <property type="evidence" value="ECO:0007669"/>
    <property type="project" value="TreeGrafter"/>
</dbReference>
<evidence type="ECO:0000256" key="1">
    <source>
        <dbReference type="ARBA" id="ARBA00004141"/>
    </source>
</evidence>
<feature type="non-terminal residue" evidence="8">
    <location>
        <position position="111"/>
    </location>
</feature>
<gene>
    <name evidence="8" type="ORF">A6R68_18633</name>
</gene>
<evidence type="ECO:0000256" key="6">
    <source>
        <dbReference type="SAM" id="Phobius"/>
    </source>
</evidence>
<evidence type="ECO:0000256" key="3">
    <source>
        <dbReference type="ARBA" id="ARBA00022989"/>
    </source>
</evidence>
<dbReference type="AlphaFoldDB" id="A0A1A6HKE1"/>
<keyword evidence="9" id="KW-1185">Reference proteome</keyword>
<feature type="region of interest" description="Disordered" evidence="5">
    <location>
        <begin position="19"/>
        <end position="46"/>
    </location>
</feature>
<protein>
    <recommendedName>
        <fullName evidence="7">Amino acid transporter transmembrane domain-containing protein</fullName>
    </recommendedName>
</protein>
<feature type="transmembrane region" description="Helical" evidence="6">
    <location>
        <begin position="51"/>
        <end position="76"/>
    </location>
</feature>
<accession>A0A1A6HKE1</accession>
<comment type="caution">
    <text evidence="8">The sequence shown here is derived from an EMBL/GenBank/DDBJ whole genome shotgun (WGS) entry which is preliminary data.</text>
</comment>
<reference evidence="8 9" key="1">
    <citation type="submission" date="2016-06" db="EMBL/GenBank/DDBJ databases">
        <title>The Draft Genome Sequence and Annotation of the Desert Woodrat Neotoma lepida.</title>
        <authorList>
            <person name="Campbell M."/>
            <person name="Oakeson K.F."/>
            <person name="Yandell M."/>
            <person name="Halpert J.R."/>
            <person name="Dearing D."/>
        </authorList>
    </citation>
    <scope>NUCLEOTIDE SEQUENCE [LARGE SCALE GENOMIC DNA]</scope>
    <source>
        <strain evidence="8">417</strain>
        <tissue evidence="8">Liver</tissue>
    </source>
</reference>
<feature type="transmembrane region" description="Helical" evidence="6">
    <location>
        <begin position="82"/>
        <end position="103"/>
    </location>
</feature>
<feature type="compositionally biased region" description="Low complexity" evidence="5">
    <location>
        <begin position="19"/>
        <end position="39"/>
    </location>
</feature>
<dbReference type="PANTHER" id="PTHR22950:SF258">
    <property type="entry name" value="PROTON-COUPLED AMINO ACID TRANSPORTER 3"/>
    <property type="match status" value="1"/>
</dbReference>
<evidence type="ECO:0000256" key="5">
    <source>
        <dbReference type="SAM" id="MobiDB-lite"/>
    </source>
</evidence>
<dbReference type="InterPro" id="IPR013057">
    <property type="entry name" value="AA_transpt_TM"/>
</dbReference>
<dbReference type="GO" id="GO:0005774">
    <property type="term" value="C:vacuolar membrane"/>
    <property type="evidence" value="ECO:0007669"/>
    <property type="project" value="TreeGrafter"/>
</dbReference>
<dbReference type="GO" id="GO:0015180">
    <property type="term" value="F:L-alanine transmembrane transporter activity"/>
    <property type="evidence" value="ECO:0007669"/>
    <property type="project" value="TreeGrafter"/>
</dbReference>
<evidence type="ECO:0000313" key="9">
    <source>
        <dbReference type="Proteomes" id="UP000092124"/>
    </source>
</evidence>
<comment type="subcellular location">
    <subcellularLocation>
        <location evidence="1">Membrane</location>
        <topology evidence="1">Multi-pass membrane protein</topology>
    </subcellularLocation>
</comment>
<evidence type="ECO:0000256" key="2">
    <source>
        <dbReference type="ARBA" id="ARBA00022692"/>
    </source>
</evidence>
<dbReference type="Pfam" id="PF01490">
    <property type="entry name" value="Aa_trans"/>
    <property type="match status" value="1"/>
</dbReference>
<keyword evidence="4 6" id="KW-0472">Membrane</keyword>
<evidence type="ECO:0000259" key="7">
    <source>
        <dbReference type="Pfam" id="PF01490"/>
    </source>
</evidence>
<sequence length="111" mass="11767">MGKTSLLRKDDNCERNLFSVSKTTSKSSSSSSSSNSHVSPQKDPPGEADSLLFMQIFIHLLKSNIGTGFLGLPLAVKNAGLLVGPISLLAIGVLTVHCMDILLKCASHLTQ</sequence>
<keyword evidence="2 6" id="KW-0812">Transmembrane</keyword>
<dbReference type="EMBL" id="LZPO01027373">
    <property type="protein sequence ID" value="OBS78988.1"/>
    <property type="molecule type" value="Genomic_DNA"/>
</dbReference>
<dbReference type="STRING" id="56216.A0A1A6HKE1"/>
<keyword evidence="3 6" id="KW-1133">Transmembrane helix</keyword>
<dbReference type="GO" id="GO:0015187">
    <property type="term" value="F:glycine transmembrane transporter activity"/>
    <property type="evidence" value="ECO:0007669"/>
    <property type="project" value="TreeGrafter"/>
</dbReference>
<dbReference type="Proteomes" id="UP000092124">
    <property type="component" value="Unassembled WGS sequence"/>
</dbReference>
<feature type="domain" description="Amino acid transporter transmembrane" evidence="7">
    <location>
        <begin position="54"/>
        <end position="109"/>
    </location>
</feature>